<reference evidence="3" key="2">
    <citation type="submission" date="2013-12" db="EMBL/GenBank/DDBJ databases">
        <authorList>
            <person name="Yu Y."/>
            <person name="Lee S."/>
            <person name="de Baynast K."/>
            <person name="Wissotski M."/>
            <person name="Liu L."/>
            <person name="Talag J."/>
            <person name="Goicoechea J."/>
            <person name="Angelova A."/>
            <person name="Jetty R."/>
            <person name="Kudrna D."/>
            <person name="Golser W."/>
            <person name="Rivera L."/>
            <person name="Zhang J."/>
            <person name="Wing R."/>
        </authorList>
    </citation>
    <scope>NUCLEOTIDE SEQUENCE</scope>
</reference>
<evidence type="ECO:0000313" key="3">
    <source>
        <dbReference type="Proteomes" id="UP000032180"/>
    </source>
</evidence>
<dbReference type="GO" id="GO:0048367">
    <property type="term" value="P:shoot system development"/>
    <property type="evidence" value="ECO:0007669"/>
    <property type="project" value="InterPro"/>
</dbReference>
<dbReference type="HOGENOM" id="CLU_017798_6_0_1"/>
<reference evidence="2 3" key="1">
    <citation type="submission" date="2012-08" db="EMBL/GenBank/DDBJ databases">
        <title>Oryza genome evolution.</title>
        <authorList>
            <person name="Wing R.A."/>
        </authorList>
    </citation>
    <scope>NUCLEOTIDE SEQUENCE</scope>
</reference>
<keyword evidence="3" id="KW-1185">Reference proteome</keyword>
<proteinExistence type="predicted"/>
<dbReference type="Pfam" id="PF03087">
    <property type="entry name" value="BPS1"/>
    <property type="match status" value="2"/>
</dbReference>
<evidence type="ECO:0000256" key="1">
    <source>
        <dbReference type="SAM" id="MobiDB-lite"/>
    </source>
</evidence>
<dbReference type="PANTHER" id="PTHR33070:SF120">
    <property type="entry name" value="EXPRESSED PROTEIN"/>
    <property type="match status" value="1"/>
</dbReference>
<accession>A0A0D9XAM8</accession>
<feature type="region of interest" description="Disordered" evidence="1">
    <location>
        <begin position="1"/>
        <end position="26"/>
    </location>
</feature>
<evidence type="ECO:0000313" key="2">
    <source>
        <dbReference type="EnsemblPlants" id="LPERR08G19760.1"/>
    </source>
</evidence>
<dbReference type="AlphaFoldDB" id="A0A0D9XAM8"/>
<reference evidence="2" key="3">
    <citation type="submission" date="2015-04" db="UniProtKB">
        <authorList>
            <consortium name="EnsemblPlants"/>
        </authorList>
    </citation>
    <scope>IDENTIFICATION</scope>
</reference>
<name>A0A0D9XAM8_9ORYZ</name>
<feature type="compositionally biased region" description="Low complexity" evidence="1">
    <location>
        <begin position="1"/>
        <end position="17"/>
    </location>
</feature>
<dbReference type="GO" id="GO:0048364">
    <property type="term" value="P:root development"/>
    <property type="evidence" value="ECO:0007669"/>
    <property type="project" value="InterPro"/>
</dbReference>
<organism evidence="2 3">
    <name type="scientific">Leersia perrieri</name>
    <dbReference type="NCBI Taxonomy" id="77586"/>
    <lineage>
        <taxon>Eukaryota</taxon>
        <taxon>Viridiplantae</taxon>
        <taxon>Streptophyta</taxon>
        <taxon>Embryophyta</taxon>
        <taxon>Tracheophyta</taxon>
        <taxon>Spermatophyta</taxon>
        <taxon>Magnoliopsida</taxon>
        <taxon>Liliopsida</taxon>
        <taxon>Poales</taxon>
        <taxon>Poaceae</taxon>
        <taxon>BOP clade</taxon>
        <taxon>Oryzoideae</taxon>
        <taxon>Oryzeae</taxon>
        <taxon>Oryzinae</taxon>
        <taxon>Leersia</taxon>
    </lineage>
</organism>
<dbReference type="PANTHER" id="PTHR33070">
    <property type="entry name" value="OS06G0725500 PROTEIN"/>
    <property type="match status" value="1"/>
</dbReference>
<dbReference type="Proteomes" id="UP000032180">
    <property type="component" value="Chromosome 8"/>
</dbReference>
<dbReference type="eggNOG" id="ENOG502QUY1">
    <property type="taxonomic scope" value="Eukaryota"/>
</dbReference>
<dbReference type="Gramene" id="LPERR08G19760.1">
    <property type="protein sequence ID" value="LPERR08G19760.1"/>
    <property type="gene ID" value="LPERR08G19760"/>
</dbReference>
<dbReference type="InterPro" id="IPR004320">
    <property type="entry name" value="BPS1_pln"/>
</dbReference>
<dbReference type="STRING" id="77586.A0A0D9XAM8"/>
<protein>
    <submittedName>
        <fullName evidence="2">Uncharacterized protein</fullName>
    </submittedName>
</protein>
<sequence length="243" mass="27372">MAFHLRSASAPSSPRSSKTNVEEQLQSLKATISSPSSTIRTVSNGLKRLNSVYDFIDEIMCMPSSQVLLCQSQSRKAVDQELECSLILLDLCKAMQENFSELKESIQSMQLAISRGEDATVQTKILSYIKLAKKAHKQFKKINKKTLSPDQESCRVVKLLAEARETAFSMLETLSHLLSKQTVMPGHSKWSLVSKTFQKRRIIYQEEQLQALELDIVDLESGVENLFRKSIQSRVSLLNALSM</sequence>
<dbReference type="EnsemblPlants" id="LPERR08G19760.1">
    <property type="protein sequence ID" value="LPERR08G19760.1"/>
    <property type="gene ID" value="LPERR08G19760"/>
</dbReference>